<keyword evidence="5" id="KW-0573">Peptidoglycan synthesis</keyword>
<evidence type="ECO:0000256" key="4">
    <source>
        <dbReference type="ARBA" id="ARBA00022960"/>
    </source>
</evidence>
<keyword evidence="10" id="KW-1185">Reference proteome</keyword>
<dbReference type="PANTHER" id="PTHR47019:SF1">
    <property type="entry name" value="LIPID II FLIPPASE MURJ"/>
    <property type="match status" value="1"/>
</dbReference>
<protein>
    <submittedName>
        <fullName evidence="9">Putative peptidoglycan lipid II flippase</fullName>
    </submittedName>
</protein>
<dbReference type="PANTHER" id="PTHR47019">
    <property type="entry name" value="LIPID II FLIPPASE MURJ"/>
    <property type="match status" value="1"/>
</dbReference>
<dbReference type="InterPro" id="IPR051050">
    <property type="entry name" value="Lipid_II_flippase_MurJ/MviN"/>
</dbReference>
<keyword evidence="3 8" id="KW-0812">Transmembrane</keyword>
<dbReference type="Pfam" id="PF03023">
    <property type="entry name" value="MurJ"/>
    <property type="match status" value="1"/>
</dbReference>
<dbReference type="AlphaFoldDB" id="A0A3D9SZ12"/>
<evidence type="ECO:0000256" key="5">
    <source>
        <dbReference type="ARBA" id="ARBA00022984"/>
    </source>
</evidence>
<gene>
    <name evidence="9" type="ORF">DFJ69_6783</name>
</gene>
<accession>A0A3D9SZ12</accession>
<evidence type="ECO:0000313" key="9">
    <source>
        <dbReference type="EMBL" id="REF01183.1"/>
    </source>
</evidence>
<feature type="transmembrane region" description="Helical" evidence="8">
    <location>
        <begin position="251"/>
        <end position="274"/>
    </location>
</feature>
<feature type="transmembrane region" description="Helical" evidence="8">
    <location>
        <begin position="286"/>
        <end position="310"/>
    </location>
</feature>
<comment type="subcellular location">
    <subcellularLocation>
        <location evidence="1">Cell membrane</location>
        <topology evidence="1">Multi-pass membrane protein</topology>
    </subcellularLocation>
</comment>
<dbReference type="GO" id="GO:0034204">
    <property type="term" value="P:lipid translocation"/>
    <property type="evidence" value="ECO:0007669"/>
    <property type="project" value="TreeGrafter"/>
</dbReference>
<keyword evidence="7 8" id="KW-0472">Membrane</keyword>
<dbReference type="EMBL" id="QTTT01000001">
    <property type="protein sequence ID" value="REF01183.1"/>
    <property type="molecule type" value="Genomic_DNA"/>
</dbReference>
<evidence type="ECO:0000313" key="10">
    <source>
        <dbReference type="Proteomes" id="UP000256661"/>
    </source>
</evidence>
<dbReference type="GO" id="GO:0008360">
    <property type="term" value="P:regulation of cell shape"/>
    <property type="evidence" value="ECO:0007669"/>
    <property type="project" value="UniProtKB-KW"/>
</dbReference>
<reference evidence="9 10" key="1">
    <citation type="submission" date="2018-08" db="EMBL/GenBank/DDBJ databases">
        <title>Sequencing the genomes of 1000 actinobacteria strains.</title>
        <authorList>
            <person name="Klenk H.-P."/>
        </authorList>
    </citation>
    <scope>NUCLEOTIDE SEQUENCE [LARGE SCALE GENOMIC DNA]</scope>
    <source>
        <strain evidence="9 10">DSM 43927</strain>
    </source>
</reference>
<feature type="transmembrane region" description="Helical" evidence="8">
    <location>
        <begin position="330"/>
        <end position="351"/>
    </location>
</feature>
<evidence type="ECO:0000256" key="8">
    <source>
        <dbReference type="SAM" id="Phobius"/>
    </source>
</evidence>
<feature type="transmembrane region" description="Helical" evidence="8">
    <location>
        <begin position="95"/>
        <end position="119"/>
    </location>
</feature>
<feature type="transmembrane region" description="Helical" evidence="8">
    <location>
        <begin position="363"/>
        <end position="384"/>
    </location>
</feature>
<comment type="caution">
    <text evidence="9">The sequence shown here is derived from an EMBL/GenBank/DDBJ whole genome shotgun (WGS) entry which is preliminary data.</text>
</comment>
<dbReference type="OrthoDB" id="4350032at2"/>
<evidence type="ECO:0000256" key="6">
    <source>
        <dbReference type="ARBA" id="ARBA00022989"/>
    </source>
</evidence>
<evidence type="ECO:0000256" key="2">
    <source>
        <dbReference type="ARBA" id="ARBA00022475"/>
    </source>
</evidence>
<evidence type="ECO:0000256" key="1">
    <source>
        <dbReference type="ARBA" id="ARBA00004651"/>
    </source>
</evidence>
<feature type="transmembrane region" description="Helical" evidence="8">
    <location>
        <begin position="462"/>
        <end position="484"/>
    </location>
</feature>
<feature type="transmembrane region" description="Helical" evidence="8">
    <location>
        <begin position="490"/>
        <end position="514"/>
    </location>
</feature>
<dbReference type="RefSeq" id="WP_116026249.1">
    <property type="nucleotide sequence ID" value="NZ_QTTT01000001.1"/>
</dbReference>
<sequence>MQRLTRGLAGAAVLIGVLTILARLAGFGRTVVFSQTVTANCVGHVYNAANMLPTIVFEIVAGGALASMVVPVLAGPIERGEREHVRRTASAMLTWVVVALLPLSALMALLAGPLMAVLIPERAGECSADDAVAVGADMLAVFAPQVVLYGLAVVLYGVLQAHRRFTGPALAPLMSSLVVMGAYLLFVPFGAEHRADLAGLPQDAEMVLSVGTTLGVLALVVTALVAMRPLRLGLRPALRFPPGASAQVRRLAAAGLATVVAQQVATLAVIVLSWEGTPGALADFNYAWAVYLLPWAILVVPIATSAFPVLAAHAGDRERFDAITASSTRAVLLVSCAGAAVVAAVAVPAAHFLDAAPETHPEVLARGILAFAPGLVGYGFVAHLGRVLFACGRGRAAATATVIGWLVVLVADVALVAVVPEGWVVAAFGFGNTIGMTVAGGLLLAALVRVRGRRVLDGAGRAVLAGPIGAAVAGAAGYGFAVVVGTGGRWANAAVAVVAAVVAGLVFLVIAYVIDGRDLRAVLRRKVAHEEA</sequence>
<dbReference type="GO" id="GO:0005886">
    <property type="term" value="C:plasma membrane"/>
    <property type="evidence" value="ECO:0007669"/>
    <property type="project" value="UniProtKB-SubCell"/>
</dbReference>
<organism evidence="9 10">
    <name type="scientific">Thermomonospora umbrina</name>
    <dbReference type="NCBI Taxonomy" id="111806"/>
    <lineage>
        <taxon>Bacteria</taxon>
        <taxon>Bacillati</taxon>
        <taxon>Actinomycetota</taxon>
        <taxon>Actinomycetes</taxon>
        <taxon>Streptosporangiales</taxon>
        <taxon>Thermomonosporaceae</taxon>
        <taxon>Thermomonospora</taxon>
    </lineage>
</organism>
<name>A0A3D9SZ12_9ACTN</name>
<feature type="transmembrane region" description="Helical" evidence="8">
    <location>
        <begin position="139"/>
        <end position="158"/>
    </location>
</feature>
<feature type="transmembrane region" description="Helical" evidence="8">
    <location>
        <begin position="55"/>
        <end position="74"/>
    </location>
</feature>
<feature type="transmembrane region" description="Helical" evidence="8">
    <location>
        <begin position="206"/>
        <end position="230"/>
    </location>
</feature>
<keyword evidence="4" id="KW-0133">Cell shape</keyword>
<feature type="transmembrane region" description="Helical" evidence="8">
    <location>
        <begin position="425"/>
        <end position="450"/>
    </location>
</feature>
<keyword evidence="2" id="KW-1003">Cell membrane</keyword>
<feature type="transmembrane region" description="Helical" evidence="8">
    <location>
        <begin position="165"/>
        <end position="186"/>
    </location>
</feature>
<dbReference type="GO" id="GO:0015648">
    <property type="term" value="F:lipid-linked peptidoglycan transporter activity"/>
    <property type="evidence" value="ECO:0007669"/>
    <property type="project" value="TreeGrafter"/>
</dbReference>
<feature type="transmembrane region" description="Helical" evidence="8">
    <location>
        <begin position="396"/>
        <end position="419"/>
    </location>
</feature>
<keyword evidence="6 8" id="KW-1133">Transmembrane helix</keyword>
<dbReference type="GO" id="GO:0009252">
    <property type="term" value="P:peptidoglycan biosynthetic process"/>
    <property type="evidence" value="ECO:0007669"/>
    <property type="project" value="UniProtKB-KW"/>
</dbReference>
<evidence type="ECO:0000256" key="3">
    <source>
        <dbReference type="ARBA" id="ARBA00022692"/>
    </source>
</evidence>
<proteinExistence type="predicted"/>
<dbReference type="Proteomes" id="UP000256661">
    <property type="component" value="Unassembled WGS sequence"/>
</dbReference>
<dbReference type="PRINTS" id="PR01806">
    <property type="entry name" value="VIRFACTRMVIN"/>
</dbReference>
<dbReference type="InterPro" id="IPR004268">
    <property type="entry name" value="MurJ"/>
</dbReference>
<evidence type="ECO:0000256" key="7">
    <source>
        <dbReference type="ARBA" id="ARBA00023136"/>
    </source>
</evidence>